<keyword evidence="3" id="KW-1185">Reference proteome</keyword>
<protein>
    <submittedName>
        <fullName evidence="2">Uncharacterized protein</fullName>
    </submittedName>
</protein>
<dbReference type="EMBL" id="CAUOFW020004058">
    <property type="protein sequence ID" value="CAK9163622.1"/>
    <property type="molecule type" value="Genomic_DNA"/>
</dbReference>
<proteinExistence type="predicted"/>
<dbReference type="AlphaFoldDB" id="A0ABC8T2U8"/>
<reference evidence="2 3" key="1">
    <citation type="submission" date="2024-02" db="EMBL/GenBank/DDBJ databases">
        <authorList>
            <person name="Vignale AGUSTIN F."/>
            <person name="Sosa J E."/>
            <person name="Modenutti C."/>
        </authorList>
    </citation>
    <scope>NUCLEOTIDE SEQUENCE [LARGE SCALE GENOMIC DNA]</scope>
</reference>
<gene>
    <name evidence="2" type="ORF">ILEXP_LOCUS32674</name>
</gene>
<name>A0ABC8T2U8_9AQUA</name>
<feature type="region of interest" description="Disordered" evidence="1">
    <location>
        <begin position="175"/>
        <end position="206"/>
    </location>
</feature>
<evidence type="ECO:0000313" key="2">
    <source>
        <dbReference type="EMBL" id="CAK9163622.1"/>
    </source>
</evidence>
<evidence type="ECO:0000313" key="3">
    <source>
        <dbReference type="Proteomes" id="UP001642360"/>
    </source>
</evidence>
<dbReference type="Proteomes" id="UP001642360">
    <property type="component" value="Unassembled WGS sequence"/>
</dbReference>
<accession>A0ABC8T2U8</accession>
<organism evidence="2 3">
    <name type="scientific">Ilex paraguariensis</name>
    <name type="common">yerba mate</name>
    <dbReference type="NCBI Taxonomy" id="185542"/>
    <lineage>
        <taxon>Eukaryota</taxon>
        <taxon>Viridiplantae</taxon>
        <taxon>Streptophyta</taxon>
        <taxon>Embryophyta</taxon>
        <taxon>Tracheophyta</taxon>
        <taxon>Spermatophyta</taxon>
        <taxon>Magnoliopsida</taxon>
        <taxon>eudicotyledons</taxon>
        <taxon>Gunneridae</taxon>
        <taxon>Pentapetalae</taxon>
        <taxon>asterids</taxon>
        <taxon>campanulids</taxon>
        <taxon>Aquifoliales</taxon>
        <taxon>Aquifoliaceae</taxon>
        <taxon>Ilex</taxon>
    </lineage>
</organism>
<sequence>MLAHVLTLVPRLPRAPMHVFTSAPCLPKAPHTSPVKDVWAHAHHRTSSTKGAHAQCLVPCLPRKPHAHFSVSPPKGACFVLPIPCMLRAPHTSPAKGNRGRSHLGPSLVKGAWAQRPAPHLPMGPAQCYPHLAYEGHPCSCSPQCLACLLSRLVACLIFCLNVCLASLGVPSALTSPATSRRSSSTPDAQTPSKAPSPHASSLPAPDSHAQLALSHWCPLTLGEGLDWSLILEFDEAHPSGFDEAFIHGFEGVFKSRV</sequence>
<evidence type="ECO:0000256" key="1">
    <source>
        <dbReference type="SAM" id="MobiDB-lite"/>
    </source>
</evidence>
<comment type="caution">
    <text evidence="2">The sequence shown here is derived from an EMBL/GenBank/DDBJ whole genome shotgun (WGS) entry which is preliminary data.</text>
</comment>